<evidence type="ECO:0000313" key="4">
    <source>
        <dbReference type="Proteomes" id="UP000318307"/>
    </source>
</evidence>
<dbReference type="InterPro" id="IPR003806">
    <property type="entry name" value="ATP-grasp_PylC-type"/>
</dbReference>
<dbReference type="PANTHER" id="PTHR21621:SF0">
    <property type="entry name" value="BETA-CITRYLGLUTAMATE SYNTHASE B-RELATED"/>
    <property type="match status" value="1"/>
</dbReference>
<evidence type="ECO:0000313" key="3">
    <source>
        <dbReference type="EMBL" id="TWI71243.1"/>
    </source>
</evidence>
<reference evidence="3 4" key="1">
    <citation type="submission" date="2019-07" db="EMBL/GenBank/DDBJ databases">
        <title>Genome sequencing of 100 strains of the haloalkaliphilic chemolithoautotrophic sulfur-oxidizing bacterium Thioalkalivibrio.</title>
        <authorList>
            <person name="Muyzer G."/>
        </authorList>
    </citation>
    <scope>NUCLEOTIDE SEQUENCE [LARGE SCALE GENOMIC DNA]</scope>
    <source>
        <strain evidence="3 4">ASO4-4</strain>
    </source>
</reference>
<dbReference type="EMBL" id="VLLC01000014">
    <property type="protein sequence ID" value="TWI71243.1"/>
    <property type="molecule type" value="Genomic_DNA"/>
</dbReference>
<dbReference type="OrthoDB" id="9800957at2"/>
<dbReference type="Proteomes" id="UP000318307">
    <property type="component" value="Unassembled WGS sequence"/>
</dbReference>
<dbReference type="AlphaFoldDB" id="A0A562RQK7"/>
<keyword evidence="4" id="KW-1185">Reference proteome</keyword>
<sequence length="510" mass="57417">MNDIIVVDMPSRWPVSISGAEVVGSREYLMETRFLTMKRARVFNLCRSYRYQSTGYYVSLLAAARGHKAFPTIASVQDIKSMPVVRLVTEDLDRMIQKTLASLQREEFELSIYFGRNLNPLYDRLAMEIFNLFQCPLLRVNFMKKDGRWQIRTMRMIGVSEIPDIHFKDLVDFAESYLAGRGSKSRRPEKKGYDLAILTDPAEKMPPSNAATLKRFIRAGQRMGLNVSLITRNDYHRIGFFDALFIRETTAVNHHTFRFAQRAEAEGLVVVDDPLSIIKCTNKVYLAELLTHHGIATPETRILSRQTLREAALSGSWPRILKQPDSAFSQGVVKVDDKASFLREAERFLEGSDLIISQAFTPTEYDWRIGVLAGEPLFACKYFMARSHWQIVNWKKTGNSRLGDATTLALEAVPDIVLKTALKAARLVGNGLYGIDLKLIGKKAYVIEVNDNPNIDAGIEDAVLKEALYDRIMGYFHDAVIRKKSGGETGAGKKCHGNGSCVTMGCDGHL</sequence>
<evidence type="ECO:0000256" key="1">
    <source>
        <dbReference type="PROSITE-ProRule" id="PRU00409"/>
    </source>
</evidence>
<keyword evidence="3" id="KW-0436">Ligase</keyword>
<dbReference type="SUPFAM" id="SSF56059">
    <property type="entry name" value="Glutathione synthetase ATP-binding domain-like"/>
    <property type="match status" value="1"/>
</dbReference>
<dbReference type="GO" id="GO:0009432">
    <property type="term" value="P:SOS response"/>
    <property type="evidence" value="ECO:0007669"/>
    <property type="project" value="TreeGrafter"/>
</dbReference>
<evidence type="ECO:0000259" key="2">
    <source>
        <dbReference type="PROSITE" id="PS50975"/>
    </source>
</evidence>
<dbReference type="PROSITE" id="PS50975">
    <property type="entry name" value="ATP_GRASP"/>
    <property type="match status" value="1"/>
</dbReference>
<dbReference type="GO" id="GO:0005524">
    <property type="term" value="F:ATP binding"/>
    <property type="evidence" value="ECO:0007669"/>
    <property type="project" value="UniProtKB-UniRule"/>
</dbReference>
<dbReference type="Pfam" id="PF02655">
    <property type="entry name" value="ATP-grasp_3"/>
    <property type="match status" value="1"/>
</dbReference>
<dbReference type="GO" id="GO:0046872">
    <property type="term" value="F:metal ion binding"/>
    <property type="evidence" value="ECO:0007669"/>
    <property type="project" value="InterPro"/>
</dbReference>
<keyword evidence="1" id="KW-0067">ATP-binding</keyword>
<accession>A0A562RQK7</accession>
<gene>
    <name evidence="3" type="ORF">LZ24_02043</name>
</gene>
<dbReference type="GO" id="GO:0018169">
    <property type="term" value="F:ribosomal S6-glutamic acid ligase activity"/>
    <property type="evidence" value="ECO:0007669"/>
    <property type="project" value="TreeGrafter"/>
</dbReference>
<dbReference type="InterPro" id="IPR011761">
    <property type="entry name" value="ATP-grasp"/>
</dbReference>
<name>A0A562RQK7_9BACT</name>
<protein>
    <submittedName>
        <fullName evidence="3">Glutathione synthase/RimK-type ligase-like ATP-grasp enzyme</fullName>
    </submittedName>
</protein>
<keyword evidence="1" id="KW-0547">Nucleotide-binding</keyword>
<dbReference type="PANTHER" id="PTHR21621">
    <property type="entry name" value="RIBOSOMAL PROTEIN S6 MODIFICATION PROTEIN"/>
    <property type="match status" value="1"/>
</dbReference>
<dbReference type="GO" id="GO:0005737">
    <property type="term" value="C:cytoplasm"/>
    <property type="evidence" value="ECO:0007669"/>
    <property type="project" value="TreeGrafter"/>
</dbReference>
<organism evidence="3 4">
    <name type="scientific">Desulfobotulus alkaliphilus</name>
    <dbReference type="NCBI Taxonomy" id="622671"/>
    <lineage>
        <taxon>Bacteria</taxon>
        <taxon>Pseudomonadati</taxon>
        <taxon>Thermodesulfobacteriota</taxon>
        <taxon>Desulfobacteria</taxon>
        <taxon>Desulfobacterales</taxon>
        <taxon>Desulfobacteraceae</taxon>
        <taxon>Desulfobotulus</taxon>
    </lineage>
</organism>
<proteinExistence type="predicted"/>
<dbReference type="InterPro" id="IPR025839">
    <property type="entry name" value="RLAN_dom"/>
</dbReference>
<dbReference type="RefSeq" id="WP_144685091.1">
    <property type="nucleotide sequence ID" value="NZ_VLLC01000014.1"/>
</dbReference>
<dbReference type="Gene3D" id="3.30.470.20">
    <property type="entry name" value="ATP-grasp fold, B domain"/>
    <property type="match status" value="1"/>
</dbReference>
<dbReference type="Pfam" id="PF14401">
    <property type="entry name" value="RLAN"/>
    <property type="match status" value="1"/>
</dbReference>
<feature type="domain" description="ATP-grasp" evidence="2">
    <location>
        <begin position="287"/>
        <end position="481"/>
    </location>
</feature>
<comment type="caution">
    <text evidence="3">The sequence shown here is derived from an EMBL/GenBank/DDBJ whole genome shotgun (WGS) entry which is preliminary data.</text>
</comment>